<dbReference type="InterPro" id="IPR032466">
    <property type="entry name" value="Metal_Hydrolase"/>
</dbReference>
<gene>
    <name evidence="3" type="ORF">ET445_14660</name>
</gene>
<dbReference type="InterPro" id="IPR006680">
    <property type="entry name" value="Amidohydro-rel"/>
</dbReference>
<evidence type="ECO:0000313" key="4">
    <source>
        <dbReference type="Proteomes" id="UP000291259"/>
    </source>
</evidence>
<dbReference type="PANTHER" id="PTHR43569:SF2">
    <property type="entry name" value="AMIDOHYDROLASE-RELATED DOMAIN-CONTAINING PROTEIN"/>
    <property type="match status" value="1"/>
</dbReference>
<dbReference type="SUPFAM" id="SSF51556">
    <property type="entry name" value="Metallo-dependent hydrolases"/>
    <property type="match status" value="1"/>
</dbReference>
<evidence type="ECO:0000256" key="1">
    <source>
        <dbReference type="ARBA" id="ARBA00038310"/>
    </source>
</evidence>
<comment type="similarity">
    <text evidence="1">Belongs to the metallo-dependent hydrolases superfamily.</text>
</comment>
<protein>
    <submittedName>
        <fullName evidence="3">Hydrolase</fullName>
    </submittedName>
</protein>
<dbReference type="Proteomes" id="UP000291259">
    <property type="component" value="Chromosome"/>
</dbReference>
<feature type="domain" description="Amidohydrolase-related" evidence="2">
    <location>
        <begin position="6"/>
        <end position="278"/>
    </location>
</feature>
<dbReference type="Gene3D" id="3.20.20.140">
    <property type="entry name" value="Metal-dependent hydrolases"/>
    <property type="match status" value="1"/>
</dbReference>
<evidence type="ECO:0000259" key="2">
    <source>
        <dbReference type="Pfam" id="PF04909"/>
    </source>
</evidence>
<name>A0A4P6FWK5_9MICO</name>
<reference evidence="3 4" key="1">
    <citation type="submission" date="2019-01" db="EMBL/GenBank/DDBJ databases">
        <title>Genome sequencing of strain FW100M-8.</title>
        <authorList>
            <person name="Heo J."/>
            <person name="Kim S.-J."/>
            <person name="Kim J.-S."/>
            <person name="Hong S.-B."/>
            <person name="Kwon S.-W."/>
        </authorList>
    </citation>
    <scope>NUCLEOTIDE SEQUENCE [LARGE SCALE GENOMIC DNA]</scope>
    <source>
        <strain evidence="3 4">FW100M-8</strain>
    </source>
</reference>
<keyword evidence="3" id="KW-0378">Hydrolase</keyword>
<sequence>MEHVLDAHLHIWDRSRSAYPWITPAVGVLDRDVLPSEARAALVGSGVDRAILVQADDSLDDTRYLLEVAHAEPWVAGVVGWVPLDDEAAARAALDGFADEGMLRGIRHLVHDDPRDDFLELPAVRASLTAVAAEGLVFDVPDAWPRHLGATRRLAEALPQLTVVVDHLGKPPLGSADPAEFEAWLAEFRAVAALPNTVAKFSGLHLPGVAFHEASVGALLELALDAFGADRLMYGGDWPMSLGHGGYAPTWAVMRAALDGLAPDECAAILHDTAERVYLNADIRPIHPISDDSSRNHLETSGNIR</sequence>
<dbReference type="KEGG" id="agf:ET445_14660"/>
<organism evidence="3 4">
    <name type="scientific">Agromyces protaetiae</name>
    <dbReference type="NCBI Taxonomy" id="2509455"/>
    <lineage>
        <taxon>Bacteria</taxon>
        <taxon>Bacillati</taxon>
        <taxon>Actinomycetota</taxon>
        <taxon>Actinomycetes</taxon>
        <taxon>Micrococcales</taxon>
        <taxon>Microbacteriaceae</taxon>
        <taxon>Agromyces</taxon>
    </lineage>
</organism>
<dbReference type="InterPro" id="IPR052350">
    <property type="entry name" value="Metallo-dep_Lactonases"/>
</dbReference>
<keyword evidence="4" id="KW-1185">Reference proteome</keyword>
<evidence type="ECO:0000313" key="3">
    <source>
        <dbReference type="EMBL" id="QAY75048.1"/>
    </source>
</evidence>
<dbReference type="Pfam" id="PF04909">
    <property type="entry name" value="Amidohydro_2"/>
    <property type="match status" value="1"/>
</dbReference>
<dbReference type="PANTHER" id="PTHR43569">
    <property type="entry name" value="AMIDOHYDROLASE"/>
    <property type="match status" value="1"/>
</dbReference>
<dbReference type="EMBL" id="CP035491">
    <property type="protein sequence ID" value="QAY75048.1"/>
    <property type="molecule type" value="Genomic_DNA"/>
</dbReference>
<proteinExistence type="inferred from homology"/>
<accession>A0A4P6FWK5</accession>
<dbReference type="GO" id="GO:0016787">
    <property type="term" value="F:hydrolase activity"/>
    <property type="evidence" value="ECO:0007669"/>
    <property type="project" value="UniProtKB-KW"/>
</dbReference>
<dbReference type="OrthoDB" id="5450317at2"/>
<dbReference type="AlphaFoldDB" id="A0A4P6FWK5"/>